<evidence type="ECO:0000256" key="1">
    <source>
        <dbReference type="SAM" id="MobiDB-lite"/>
    </source>
</evidence>
<feature type="compositionally biased region" description="Low complexity" evidence="1">
    <location>
        <begin position="295"/>
        <end position="304"/>
    </location>
</feature>
<gene>
    <name evidence="2" type="ORF">INT46_010438</name>
</gene>
<comment type="caution">
    <text evidence="2">The sequence shown here is derived from an EMBL/GenBank/DDBJ whole genome shotgun (WGS) entry which is preliminary data.</text>
</comment>
<sequence>MIHPHIECIQAEIKTLTEEIESIDEIQKERELTTTEQTQKDIANACLEKYQATLTKLTDTSMANKLRSYNDSTLSKKNETQTLFLLQFFYIVRLGQLGLFDLINMESPKAMLNAVIDVCDQLIGASVYHATDPSPHVKTQKRKQVFDILKKLDTSSEDVIMENISYKDIKDLIQNIWDNTLKEDQVLENAVIDKAAAKEWAVIQFENMVQNEEAKETSAVDSGVVVQENNNKEEVVEQKEEQQPAKEEEKEAPIIPQQQQEQQLNGPVANEPSLDNEASIVDEWDKKDNNEAPINNEWNKTNNNEAPVANEWDKKDNNEAPVVSEWDKKEISETPTVDGWDKKDVTEASVASKWENTTNSRKPYKTTTKSNWKANKKPFNEPKKTENWDNNKQRGWNVIDNTVKGDAWDNAETSDTNGNWTSINTDTTPQEQPQTDNNWPLSQPIETTDTQQVNTPPASPKFIDTLQQESTEPMYNSETNDNWRRRGIDDITNSRGRVSSYRGNYRGSRGKFRGGGTGIPGRGRGNSNNGRMNTRGRGRGRGRGTNLDAEQQQSNPSQ</sequence>
<feature type="compositionally biased region" description="Gly residues" evidence="1">
    <location>
        <begin position="513"/>
        <end position="524"/>
    </location>
</feature>
<name>A0A8H7RPC5_9FUNG</name>
<feature type="compositionally biased region" description="Basic and acidic residues" evidence="1">
    <location>
        <begin position="230"/>
        <end position="252"/>
    </location>
</feature>
<feature type="compositionally biased region" description="Low complexity" evidence="1">
    <location>
        <begin position="424"/>
        <end position="438"/>
    </location>
</feature>
<proteinExistence type="predicted"/>
<keyword evidence="3" id="KW-1185">Reference proteome</keyword>
<feature type="compositionally biased region" description="Low complexity" evidence="1">
    <location>
        <begin position="253"/>
        <end position="263"/>
    </location>
</feature>
<feature type="compositionally biased region" description="Polar residues" evidence="1">
    <location>
        <begin position="411"/>
        <end position="423"/>
    </location>
</feature>
<reference evidence="2" key="1">
    <citation type="submission" date="2020-12" db="EMBL/GenBank/DDBJ databases">
        <title>Metabolic potential, ecology and presence of endohyphal bacteria is reflected in genomic diversity of Mucoromycotina.</title>
        <authorList>
            <person name="Muszewska A."/>
            <person name="Okrasinska A."/>
            <person name="Steczkiewicz K."/>
            <person name="Drgas O."/>
            <person name="Orlowska M."/>
            <person name="Perlinska-Lenart U."/>
            <person name="Aleksandrzak-Piekarczyk T."/>
            <person name="Szatraj K."/>
            <person name="Zielenkiewicz U."/>
            <person name="Pilsyk S."/>
            <person name="Malc E."/>
            <person name="Mieczkowski P."/>
            <person name="Kruszewska J.S."/>
            <person name="Biernat P."/>
            <person name="Pawlowska J."/>
        </authorList>
    </citation>
    <scope>NUCLEOTIDE SEQUENCE</scope>
    <source>
        <strain evidence="2">CBS 226.32</strain>
    </source>
</reference>
<organism evidence="2 3">
    <name type="scientific">Mucor plumbeus</name>
    <dbReference type="NCBI Taxonomy" id="97098"/>
    <lineage>
        <taxon>Eukaryota</taxon>
        <taxon>Fungi</taxon>
        <taxon>Fungi incertae sedis</taxon>
        <taxon>Mucoromycota</taxon>
        <taxon>Mucoromycotina</taxon>
        <taxon>Mucoromycetes</taxon>
        <taxon>Mucorales</taxon>
        <taxon>Mucorineae</taxon>
        <taxon>Mucoraceae</taxon>
        <taxon>Mucor</taxon>
    </lineage>
</organism>
<feature type="compositionally biased region" description="Polar residues" evidence="1">
    <location>
        <begin position="548"/>
        <end position="558"/>
    </location>
</feature>
<dbReference type="AlphaFoldDB" id="A0A8H7RPC5"/>
<feature type="compositionally biased region" description="Polar residues" evidence="1">
    <location>
        <begin position="439"/>
        <end position="456"/>
    </location>
</feature>
<feature type="compositionally biased region" description="Polar residues" evidence="1">
    <location>
        <begin position="354"/>
        <end position="373"/>
    </location>
</feature>
<feature type="region of interest" description="Disordered" evidence="1">
    <location>
        <begin position="214"/>
        <end position="273"/>
    </location>
</feature>
<feature type="region of interest" description="Disordered" evidence="1">
    <location>
        <begin position="287"/>
        <end position="558"/>
    </location>
</feature>
<dbReference type="EMBL" id="JAEPRC010000027">
    <property type="protein sequence ID" value="KAG2214203.1"/>
    <property type="molecule type" value="Genomic_DNA"/>
</dbReference>
<feature type="compositionally biased region" description="Polar residues" evidence="1">
    <location>
        <begin position="465"/>
        <end position="480"/>
    </location>
</feature>
<dbReference type="OrthoDB" id="2281123at2759"/>
<evidence type="ECO:0000313" key="3">
    <source>
        <dbReference type="Proteomes" id="UP000650833"/>
    </source>
</evidence>
<protein>
    <submittedName>
        <fullName evidence="2">Uncharacterized protein</fullName>
    </submittedName>
</protein>
<accession>A0A8H7RPC5</accession>
<dbReference type="Proteomes" id="UP000650833">
    <property type="component" value="Unassembled WGS sequence"/>
</dbReference>
<feature type="compositionally biased region" description="Basic and acidic residues" evidence="1">
    <location>
        <begin position="378"/>
        <end position="392"/>
    </location>
</feature>
<evidence type="ECO:0000313" key="2">
    <source>
        <dbReference type="EMBL" id="KAG2214203.1"/>
    </source>
</evidence>